<keyword evidence="2" id="KW-1185">Reference proteome</keyword>
<name>A0AAN5C7U3_9BILA</name>
<feature type="non-terminal residue" evidence="1">
    <location>
        <position position="1"/>
    </location>
</feature>
<comment type="caution">
    <text evidence="1">The sequence shown here is derived from an EMBL/GenBank/DDBJ whole genome shotgun (WGS) entry which is preliminary data.</text>
</comment>
<organism evidence="1 2">
    <name type="scientific">Pristionchus mayeri</name>
    <dbReference type="NCBI Taxonomy" id="1317129"/>
    <lineage>
        <taxon>Eukaryota</taxon>
        <taxon>Metazoa</taxon>
        <taxon>Ecdysozoa</taxon>
        <taxon>Nematoda</taxon>
        <taxon>Chromadorea</taxon>
        <taxon>Rhabditida</taxon>
        <taxon>Rhabditina</taxon>
        <taxon>Diplogasteromorpha</taxon>
        <taxon>Diplogasteroidea</taxon>
        <taxon>Neodiplogasteridae</taxon>
        <taxon>Pristionchus</taxon>
    </lineage>
</organism>
<dbReference type="EMBL" id="BTRK01000001">
    <property type="protein sequence ID" value="GMR33092.1"/>
    <property type="molecule type" value="Genomic_DNA"/>
</dbReference>
<sequence>PWPALNRLFLHLYSKDDCSDLANLAQVSTHFHYGVHEFMRRDDNRPAYRQVALEKNKNGVIVEVSLIPSNLPFYDLTTRDSGRFERLGDSTIPYFRVAVNGPEDPIMDKMIYLNYGSFPAGFIMAAQMLRGSATHLPTSTSRI</sequence>
<evidence type="ECO:0000313" key="1">
    <source>
        <dbReference type="EMBL" id="GMR33092.1"/>
    </source>
</evidence>
<protein>
    <submittedName>
        <fullName evidence="1">Uncharacterized protein</fullName>
    </submittedName>
</protein>
<reference evidence="2" key="1">
    <citation type="submission" date="2022-10" db="EMBL/GenBank/DDBJ databases">
        <title>Genome assembly of Pristionchus species.</title>
        <authorList>
            <person name="Yoshida K."/>
            <person name="Sommer R.J."/>
        </authorList>
    </citation>
    <scope>NUCLEOTIDE SEQUENCE [LARGE SCALE GENOMIC DNA]</scope>
    <source>
        <strain evidence="2">RS5460</strain>
    </source>
</reference>
<gene>
    <name evidence="1" type="ORF">PMAYCL1PPCAC_03287</name>
</gene>
<evidence type="ECO:0000313" key="2">
    <source>
        <dbReference type="Proteomes" id="UP001328107"/>
    </source>
</evidence>
<proteinExistence type="predicted"/>
<dbReference type="AlphaFoldDB" id="A0AAN5C7U3"/>
<dbReference type="Proteomes" id="UP001328107">
    <property type="component" value="Unassembled WGS sequence"/>
</dbReference>
<accession>A0AAN5C7U3</accession>